<evidence type="ECO:0000256" key="11">
    <source>
        <dbReference type="ARBA" id="ARBA00022737"/>
    </source>
</evidence>
<feature type="domain" description="Cadherin" evidence="25">
    <location>
        <begin position="178"/>
        <end position="280"/>
    </location>
</feature>
<dbReference type="Proteomes" id="UP000694701">
    <property type="component" value="Unplaced"/>
</dbReference>
<feature type="transmembrane region" description="Helical" evidence="24">
    <location>
        <begin position="9"/>
        <end position="32"/>
    </location>
</feature>
<dbReference type="GO" id="GO:0007156">
    <property type="term" value="P:homophilic cell adhesion via plasma membrane adhesion molecules"/>
    <property type="evidence" value="ECO:0007669"/>
    <property type="project" value="InterPro"/>
</dbReference>
<dbReference type="SMART" id="SM00112">
    <property type="entry name" value="CA"/>
    <property type="match status" value="4"/>
</dbReference>
<dbReference type="GO" id="GO:0030010">
    <property type="term" value="P:establishment of cell polarity"/>
    <property type="evidence" value="ECO:0007669"/>
    <property type="project" value="UniProtKB-ARBA"/>
</dbReference>
<keyword evidence="17" id="KW-0333">Golgi apparatus</keyword>
<evidence type="ECO:0000313" key="26">
    <source>
        <dbReference type="Ensembl" id="ENSCCRP00020041526.1"/>
    </source>
</evidence>
<dbReference type="PROSITE" id="PS00232">
    <property type="entry name" value="CADHERIN_1"/>
    <property type="match status" value="1"/>
</dbReference>
<dbReference type="AlphaFoldDB" id="A0A8C2EIB9"/>
<dbReference type="GO" id="GO:0016339">
    <property type="term" value="P:calcium-dependent cell-cell adhesion via plasma membrane cell adhesion molecules"/>
    <property type="evidence" value="ECO:0007669"/>
    <property type="project" value="TreeGrafter"/>
</dbReference>
<keyword evidence="7" id="KW-0963">Cytoplasm</keyword>
<evidence type="ECO:0000256" key="20">
    <source>
        <dbReference type="ARBA" id="ARBA00023893"/>
    </source>
</evidence>
<dbReference type="PRINTS" id="PR00205">
    <property type="entry name" value="CADHERIN"/>
</dbReference>
<evidence type="ECO:0000256" key="24">
    <source>
        <dbReference type="SAM" id="Phobius"/>
    </source>
</evidence>
<dbReference type="Pfam" id="PF08758">
    <property type="entry name" value="Cadherin_pro"/>
    <property type="match status" value="1"/>
</dbReference>
<keyword evidence="15" id="KW-0965">Cell junction</keyword>
<dbReference type="GO" id="GO:0005509">
    <property type="term" value="F:calcium ion binding"/>
    <property type="evidence" value="ECO:0007669"/>
    <property type="project" value="UniProtKB-UniRule"/>
</dbReference>
<dbReference type="GO" id="GO:0001764">
    <property type="term" value="P:neuron migration"/>
    <property type="evidence" value="ECO:0007669"/>
    <property type="project" value="UniProtKB-ARBA"/>
</dbReference>
<dbReference type="PANTHER" id="PTHR24027">
    <property type="entry name" value="CADHERIN-23"/>
    <property type="match status" value="1"/>
</dbReference>
<dbReference type="Ensembl" id="ENSCCRT00020045309.1">
    <property type="protein sequence ID" value="ENSCCRP00020041526.1"/>
    <property type="gene ID" value="ENSCCRG00020015770.1"/>
</dbReference>
<evidence type="ECO:0000256" key="6">
    <source>
        <dbReference type="ARBA" id="ARBA00022475"/>
    </source>
</evidence>
<dbReference type="GO" id="GO:0045296">
    <property type="term" value="F:cadherin binding"/>
    <property type="evidence" value="ECO:0007669"/>
    <property type="project" value="TreeGrafter"/>
</dbReference>
<keyword evidence="13 21" id="KW-0106">Calcium</keyword>
<comment type="function">
    <text evidence="23">Cadherins are calcium-dependent cell adhesion proteins.</text>
</comment>
<dbReference type="GO" id="GO:0007498">
    <property type="term" value="P:mesoderm development"/>
    <property type="evidence" value="ECO:0007669"/>
    <property type="project" value="UniProtKB-ARBA"/>
</dbReference>
<evidence type="ECO:0000256" key="9">
    <source>
        <dbReference type="ARBA" id="ARBA00022723"/>
    </source>
</evidence>
<proteinExistence type="predicted"/>
<dbReference type="GO" id="GO:0042074">
    <property type="term" value="P:cell migration involved in gastrulation"/>
    <property type="evidence" value="ECO:0007669"/>
    <property type="project" value="UniProtKB-ARBA"/>
</dbReference>
<feature type="domain" description="Cadherin" evidence="25">
    <location>
        <begin position="396"/>
        <end position="508"/>
    </location>
</feature>
<dbReference type="FunFam" id="2.60.40.60:FF:000191">
    <property type="entry name" value="Cadherin 1"/>
    <property type="match status" value="1"/>
</dbReference>
<dbReference type="FunFam" id="4.10.900.10:FF:000001">
    <property type="entry name" value="Cadherin 2"/>
    <property type="match status" value="1"/>
</dbReference>
<dbReference type="GO" id="GO:0044331">
    <property type="term" value="P:cell-cell adhesion mediated by cadherin"/>
    <property type="evidence" value="ECO:0007669"/>
    <property type="project" value="TreeGrafter"/>
</dbReference>
<evidence type="ECO:0000256" key="3">
    <source>
        <dbReference type="ARBA" id="ARBA00004496"/>
    </source>
</evidence>
<accession>A0A8C2EIB9</accession>
<dbReference type="InterPro" id="IPR015919">
    <property type="entry name" value="Cadherin-like_sf"/>
</dbReference>
<reference evidence="26" key="1">
    <citation type="submission" date="2025-08" db="UniProtKB">
        <authorList>
            <consortium name="Ensembl"/>
        </authorList>
    </citation>
    <scope>IDENTIFICATION</scope>
</reference>
<dbReference type="Pfam" id="PF00028">
    <property type="entry name" value="Cadherin"/>
    <property type="match status" value="4"/>
</dbReference>
<dbReference type="FunFam" id="2.60.40.60:FF:000011">
    <property type="entry name" value="Cadherin 1"/>
    <property type="match status" value="1"/>
</dbReference>
<dbReference type="InterPro" id="IPR020894">
    <property type="entry name" value="Cadherin_CS"/>
</dbReference>
<evidence type="ECO:0000256" key="7">
    <source>
        <dbReference type="ARBA" id="ARBA00022490"/>
    </source>
</evidence>
<evidence type="ECO:0000256" key="15">
    <source>
        <dbReference type="ARBA" id="ARBA00022949"/>
    </source>
</evidence>
<evidence type="ECO:0000256" key="8">
    <source>
        <dbReference type="ARBA" id="ARBA00022692"/>
    </source>
</evidence>
<evidence type="ECO:0000256" key="2">
    <source>
        <dbReference type="ARBA" id="ARBA00004251"/>
    </source>
</evidence>
<dbReference type="GO" id="GO:0005794">
    <property type="term" value="C:Golgi apparatus"/>
    <property type="evidence" value="ECO:0007669"/>
    <property type="project" value="UniProtKB-SubCell"/>
</dbReference>
<evidence type="ECO:0000256" key="12">
    <source>
        <dbReference type="ARBA" id="ARBA00022753"/>
    </source>
</evidence>
<dbReference type="FunFam" id="2.60.40.60:FF:000031">
    <property type="entry name" value="Cadherin 3"/>
    <property type="match status" value="1"/>
</dbReference>
<evidence type="ECO:0000256" key="10">
    <source>
        <dbReference type="ARBA" id="ARBA00022729"/>
    </source>
</evidence>
<dbReference type="CDD" id="cd11304">
    <property type="entry name" value="Cadherin_repeat"/>
    <property type="match status" value="3"/>
</dbReference>
<evidence type="ECO:0000256" key="14">
    <source>
        <dbReference type="ARBA" id="ARBA00022889"/>
    </source>
</evidence>
<keyword evidence="9" id="KW-0479">Metal-binding</keyword>
<keyword evidence="14 22" id="KW-0130">Cell adhesion</keyword>
<evidence type="ECO:0000256" key="4">
    <source>
        <dbReference type="ARBA" id="ARBA00004536"/>
    </source>
</evidence>
<organism evidence="26 27">
    <name type="scientific">Cyprinus carpio</name>
    <name type="common">Common carp</name>
    <dbReference type="NCBI Taxonomy" id="7962"/>
    <lineage>
        <taxon>Eukaryota</taxon>
        <taxon>Metazoa</taxon>
        <taxon>Chordata</taxon>
        <taxon>Craniata</taxon>
        <taxon>Vertebrata</taxon>
        <taxon>Euteleostomi</taxon>
        <taxon>Actinopterygii</taxon>
        <taxon>Neopterygii</taxon>
        <taxon>Teleostei</taxon>
        <taxon>Ostariophysi</taxon>
        <taxon>Cypriniformes</taxon>
        <taxon>Cyprinidae</taxon>
        <taxon>Cyprininae</taxon>
        <taxon>Cyprinus</taxon>
    </lineage>
</organism>
<keyword evidence="19" id="KW-0325">Glycoprotein</keyword>
<dbReference type="GO" id="GO:0016342">
    <property type="term" value="C:catenin complex"/>
    <property type="evidence" value="ECO:0007669"/>
    <property type="project" value="TreeGrafter"/>
</dbReference>
<sequence length="900" mass="100232">RSDWSHFSLLYFFLMFYFLLIQLFYFCFFFNLCQVLSCGYAEESPCTPGFESELFVFKVHRDHLHRGKRLGRVTFNNCDGRTRTLFQSVDKRFDVDMDGTVTLKRQVTLHEGHKVFSVHAWDSNGKKHTVSVKVERIHHHEEHHIDTVMNISSLEVLTFPKSSTGAKRAKRGWVIPPFQVPENSRGPFPMKLVQIKSDFAKETQMEYRVTGEGADLEPKGIFIVERLSGNLFVTQALDREKKASYRLVAHAEARDVDNVKENPMEVIINVVDQNDNKPVFTENPFNGHVPEAAAKGKCMVVTATDADDPETDNGVISYKIVSQEPPFPKPNMFDINILSGTIRVRETGMDREQWPRYTLLIVATDIEGAGYPTTGTAVITITDSNDNPPQFEQSSVMYIYHVVSVPENKVGHEVAKLTVTDGDEVGSPAWSTKYRIISGDKGGYFNVSTGPSQLEDIITTVKPLDFEKTKQYVLSVIVENDDPFVGSLPTSTATVTVNVEDVNEPPEFKPKEKTIFKPEDAPVDTELFTYTATDPDTGKSQKIMYKMGNDPAGWLSVSPETGVIKVRSLMDRESAYVKDGKYRAIILAVDDDALSPATGTGTLIIELENVNDNAPVINERIIKICNRGSAPVLLSITDKDGPPFGAPFSVETQGETSKNWSTSMNETSTGVLLHLKSQLEQGDYNVVLRVFDQHKLYQDSSIQATVCDCTGDEFQCTNKQLAGMALSGVLGILGGILALLLLVLLLLLFLRRKSGTKKEPLLPEDDVRDNIYYYDEEGGGEDDQDYDLSVLHRGLDNRPEVFRNDVAPTFLPAPQYRPRPANPEEIGTFIDDNLNAADNDPTAPPYDSLLVFDYEGGGSDAGSLSSINSSSSGHDQDYDFLNEWGPRFKKLADMFGGGED</sequence>
<dbReference type="GO" id="GO:0001841">
    <property type="term" value="P:neural tube formation"/>
    <property type="evidence" value="ECO:0007669"/>
    <property type="project" value="UniProtKB-ARBA"/>
</dbReference>
<dbReference type="GO" id="GO:0007043">
    <property type="term" value="P:cell-cell junction assembly"/>
    <property type="evidence" value="ECO:0007669"/>
    <property type="project" value="TreeGrafter"/>
</dbReference>
<keyword evidence="12" id="KW-0967">Endosome</keyword>
<keyword evidence="6" id="KW-1003">Cell membrane</keyword>
<feature type="domain" description="Cadherin" evidence="25">
    <location>
        <begin position="509"/>
        <end position="617"/>
    </location>
</feature>
<dbReference type="GO" id="GO:0000902">
    <property type="term" value="P:cell morphogenesis"/>
    <property type="evidence" value="ECO:0007669"/>
    <property type="project" value="TreeGrafter"/>
</dbReference>
<keyword evidence="10" id="KW-0732">Signal</keyword>
<dbReference type="PANTHER" id="PTHR24027:SF319">
    <property type="entry name" value="CADHERIN-1"/>
    <property type="match status" value="1"/>
</dbReference>
<dbReference type="GO" id="GO:0060027">
    <property type="term" value="P:convergent extension involved in gastrulation"/>
    <property type="evidence" value="ECO:0007669"/>
    <property type="project" value="UniProtKB-ARBA"/>
</dbReference>
<evidence type="ECO:0000256" key="17">
    <source>
        <dbReference type="ARBA" id="ARBA00023034"/>
    </source>
</evidence>
<dbReference type="GO" id="GO:0034332">
    <property type="term" value="P:adherens junction organization"/>
    <property type="evidence" value="ECO:0007669"/>
    <property type="project" value="UniProtKB-ARBA"/>
</dbReference>
<dbReference type="PROSITE" id="PS50268">
    <property type="entry name" value="CADHERIN_2"/>
    <property type="match status" value="4"/>
</dbReference>
<dbReference type="FunFam" id="2.60.40.60:FF:000019">
    <property type="entry name" value="Cadherin 2"/>
    <property type="match status" value="1"/>
</dbReference>
<evidence type="ECO:0000256" key="22">
    <source>
        <dbReference type="RuleBase" id="RU003318"/>
    </source>
</evidence>
<dbReference type="InterPro" id="IPR002126">
    <property type="entry name" value="Cadherin-like_dom"/>
</dbReference>
<dbReference type="Gene3D" id="4.10.900.10">
    <property type="entry name" value="TCF3-CBD (Catenin binding domain)"/>
    <property type="match status" value="1"/>
</dbReference>
<protein>
    <recommendedName>
        <fullName evidence="20">Cadherin-1</fullName>
    </recommendedName>
</protein>
<comment type="subcellular location">
    <subcellularLocation>
        <location evidence="4">Cell junction</location>
        <location evidence="4">Adherens junction</location>
    </subcellularLocation>
    <subcellularLocation>
        <location evidence="2 22">Cell membrane</location>
        <topology evidence="2 22">Single-pass type I membrane protein</topology>
    </subcellularLocation>
    <subcellularLocation>
        <location evidence="3">Cytoplasm</location>
    </subcellularLocation>
    <subcellularLocation>
        <location evidence="1">Endosome</location>
    </subcellularLocation>
    <subcellularLocation>
        <location evidence="5">Golgi apparatus</location>
        <location evidence="5">trans-Golgi network</location>
    </subcellularLocation>
</comment>
<feature type="domain" description="Cadherin" evidence="25">
    <location>
        <begin position="281"/>
        <end position="391"/>
    </location>
</feature>
<dbReference type="GO" id="GO:0005912">
    <property type="term" value="C:adherens junction"/>
    <property type="evidence" value="ECO:0007669"/>
    <property type="project" value="UniProtKB-SubCell"/>
</dbReference>
<evidence type="ECO:0000256" key="13">
    <source>
        <dbReference type="ARBA" id="ARBA00022837"/>
    </source>
</evidence>
<dbReference type="InterPro" id="IPR039808">
    <property type="entry name" value="Cadherin"/>
</dbReference>
<dbReference type="InterPro" id="IPR014868">
    <property type="entry name" value="Cadherin_pro_dom"/>
</dbReference>
<evidence type="ECO:0000256" key="16">
    <source>
        <dbReference type="ARBA" id="ARBA00022989"/>
    </source>
</evidence>
<evidence type="ECO:0000313" key="27">
    <source>
        <dbReference type="Proteomes" id="UP000694701"/>
    </source>
</evidence>
<evidence type="ECO:0000256" key="23">
    <source>
        <dbReference type="RuleBase" id="RU004357"/>
    </source>
</evidence>
<dbReference type="GO" id="GO:0005768">
    <property type="term" value="C:endosome"/>
    <property type="evidence" value="ECO:0007669"/>
    <property type="project" value="UniProtKB-SubCell"/>
</dbReference>
<dbReference type="Pfam" id="PF01049">
    <property type="entry name" value="CADH_Y-type_LIR"/>
    <property type="match status" value="1"/>
</dbReference>
<dbReference type="Gene3D" id="2.60.40.60">
    <property type="entry name" value="Cadherins"/>
    <property type="match status" value="6"/>
</dbReference>
<dbReference type="GO" id="GO:0055113">
    <property type="term" value="P:epiboly involved in gastrulation with mouth forming second"/>
    <property type="evidence" value="ECO:0007669"/>
    <property type="project" value="UniProtKB-ARBA"/>
</dbReference>
<evidence type="ECO:0000256" key="19">
    <source>
        <dbReference type="ARBA" id="ARBA00023180"/>
    </source>
</evidence>
<evidence type="ECO:0000259" key="25">
    <source>
        <dbReference type="PROSITE" id="PS50268"/>
    </source>
</evidence>
<evidence type="ECO:0000256" key="21">
    <source>
        <dbReference type="PROSITE-ProRule" id="PRU00043"/>
    </source>
</evidence>
<keyword evidence="11" id="KW-0677">Repeat</keyword>
<keyword evidence="8 22" id="KW-0812">Transmembrane</keyword>
<evidence type="ECO:0000256" key="18">
    <source>
        <dbReference type="ARBA" id="ARBA00023136"/>
    </source>
</evidence>
<dbReference type="SMART" id="SM01055">
    <property type="entry name" value="Cadherin_pro"/>
    <property type="match status" value="1"/>
</dbReference>
<evidence type="ECO:0000256" key="1">
    <source>
        <dbReference type="ARBA" id="ARBA00004177"/>
    </source>
</evidence>
<keyword evidence="16 24" id="KW-1133">Transmembrane helix</keyword>
<dbReference type="GO" id="GO:0008013">
    <property type="term" value="F:beta-catenin binding"/>
    <property type="evidence" value="ECO:0007669"/>
    <property type="project" value="TreeGrafter"/>
</dbReference>
<dbReference type="InterPro" id="IPR000233">
    <property type="entry name" value="Cadherin_Y-type_LIR"/>
</dbReference>
<keyword evidence="18 24" id="KW-0472">Membrane</keyword>
<name>A0A8C2EIB9_CYPCA</name>
<feature type="transmembrane region" description="Helical" evidence="24">
    <location>
        <begin position="724"/>
        <end position="750"/>
    </location>
</feature>
<dbReference type="InterPro" id="IPR027397">
    <property type="entry name" value="Catenin-bd_sf"/>
</dbReference>
<dbReference type="GO" id="GO:0007398">
    <property type="term" value="P:ectoderm development"/>
    <property type="evidence" value="ECO:0007669"/>
    <property type="project" value="UniProtKB-ARBA"/>
</dbReference>
<dbReference type="FunFam" id="2.60.40.60:FF:000095">
    <property type="entry name" value="Cadherin 13"/>
    <property type="match status" value="1"/>
</dbReference>
<evidence type="ECO:0000256" key="5">
    <source>
        <dbReference type="ARBA" id="ARBA00004601"/>
    </source>
</evidence>
<dbReference type="SUPFAM" id="SSF49313">
    <property type="entry name" value="Cadherin-like"/>
    <property type="match status" value="6"/>
</dbReference>
<dbReference type="FunFam" id="2.60.40.60:FF:000022">
    <property type="entry name" value="Cadherin 2"/>
    <property type="match status" value="1"/>
</dbReference>